<dbReference type="PANTHER" id="PTHR10799">
    <property type="entry name" value="SNF2/RAD54 HELICASE FAMILY"/>
    <property type="match status" value="1"/>
</dbReference>
<reference evidence="4 5" key="1">
    <citation type="submission" date="2019-02" db="EMBL/GenBank/DDBJ databases">
        <authorList>
            <person name="Khodamoradi S."/>
            <person name="Hahnke R.L."/>
            <person name="Kaempfer P."/>
            <person name="Schumann P."/>
            <person name="Rohde M."/>
            <person name="Steinert M."/>
            <person name="Luzhetskyy A."/>
            <person name="Wink J."/>
            <person name="Ruckert C."/>
        </authorList>
    </citation>
    <scope>NUCLEOTIDE SEQUENCE [LARGE SCALE GENOMIC DNA]</scope>
    <source>
        <strain evidence="4 5">M2</strain>
    </source>
</reference>
<dbReference type="SUPFAM" id="SSF52540">
    <property type="entry name" value="P-loop containing nucleoside triphosphate hydrolases"/>
    <property type="match status" value="2"/>
</dbReference>
<dbReference type="PROSITE" id="PS51192">
    <property type="entry name" value="HELICASE_ATP_BIND_1"/>
    <property type="match status" value="1"/>
</dbReference>
<protein>
    <recommendedName>
        <fullName evidence="6">Helicase SNF2</fullName>
    </recommendedName>
</protein>
<dbReference type="EMBL" id="CP036455">
    <property type="protein sequence ID" value="QBI54420.1"/>
    <property type="molecule type" value="Genomic_DNA"/>
</dbReference>
<dbReference type="InterPro" id="IPR038718">
    <property type="entry name" value="SNF2-like_sf"/>
</dbReference>
<dbReference type="AlphaFoldDB" id="A0A4P6Q2N6"/>
<dbReference type="GO" id="GO:0016787">
    <property type="term" value="F:hydrolase activity"/>
    <property type="evidence" value="ECO:0007669"/>
    <property type="project" value="UniProtKB-KW"/>
</dbReference>
<feature type="domain" description="Helicase C-terminal" evidence="3">
    <location>
        <begin position="859"/>
        <end position="1012"/>
    </location>
</feature>
<dbReference type="InterPro" id="IPR027417">
    <property type="entry name" value="P-loop_NTPase"/>
</dbReference>
<keyword evidence="1" id="KW-0378">Hydrolase</keyword>
<evidence type="ECO:0000313" key="5">
    <source>
        <dbReference type="Proteomes" id="UP000292235"/>
    </source>
</evidence>
<dbReference type="Pfam" id="PF12419">
    <property type="entry name" value="DUF3670"/>
    <property type="match status" value="1"/>
</dbReference>
<evidence type="ECO:0000259" key="3">
    <source>
        <dbReference type="PROSITE" id="PS51194"/>
    </source>
</evidence>
<organism evidence="4 5">
    <name type="scientific">Streptomonospora litoralis</name>
    <dbReference type="NCBI Taxonomy" id="2498135"/>
    <lineage>
        <taxon>Bacteria</taxon>
        <taxon>Bacillati</taxon>
        <taxon>Actinomycetota</taxon>
        <taxon>Actinomycetes</taxon>
        <taxon>Streptosporangiales</taxon>
        <taxon>Nocardiopsidaceae</taxon>
        <taxon>Streptomonospora</taxon>
    </lineage>
</organism>
<gene>
    <name evidence="4" type="ORF">EKD16_13190</name>
</gene>
<dbReference type="KEGG" id="strr:EKD16_13190"/>
<dbReference type="PROSITE" id="PS51194">
    <property type="entry name" value="HELICASE_CTER"/>
    <property type="match status" value="1"/>
</dbReference>
<dbReference type="InterPro" id="IPR014001">
    <property type="entry name" value="Helicase_ATP-bd"/>
</dbReference>
<name>A0A4P6Q2N6_9ACTN</name>
<dbReference type="Proteomes" id="UP000292235">
    <property type="component" value="Chromosome"/>
</dbReference>
<dbReference type="CDD" id="cd18793">
    <property type="entry name" value="SF2_C_SNF"/>
    <property type="match status" value="1"/>
</dbReference>
<dbReference type="Gene3D" id="3.40.50.10810">
    <property type="entry name" value="Tandem AAA-ATPase domain"/>
    <property type="match status" value="1"/>
</dbReference>
<dbReference type="SMART" id="SM00487">
    <property type="entry name" value="DEXDc"/>
    <property type="match status" value="1"/>
</dbReference>
<dbReference type="InterPro" id="IPR000330">
    <property type="entry name" value="SNF2_N"/>
</dbReference>
<dbReference type="RefSeq" id="WP_242676951.1">
    <property type="nucleotide sequence ID" value="NZ_CP036455.1"/>
</dbReference>
<dbReference type="InterPro" id="IPR049730">
    <property type="entry name" value="SNF2/RAD54-like_C"/>
</dbReference>
<evidence type="ECO:0000313" key="4">
    <source>
        <dbReference type="EMBL" id="QBI54420.1"/>
    </source>
</evidence>
<evidence type="ECO:0000256" key="1">
    <source>
        <dbReference type="ARBA" id="ARBA00022801"/>
    </source>
</evidence>
<evidence type="ECO:0008006" key="6">
    <source>
        <dbReference type="Google" id="ProtNLM"/>
    </source>
</evidence>
<dbReference type="Pfam" id="PF00271">
    <property type="entry name" value="Helicase_C"/>
    <property type="match status" value="1"/>
</dbReference>
<dbReference type="Gene3D" id="3.40.50.300">
    <property type="entry name" value="P-loop containing nucleotide triphosphate hydrolases"/>
    <property type="match status" value="1"/>
</dbReference>
<sequence length="1029" mass="109337">MLVLHGWWRSHTQQPPGHIVLWAEEPPLPSPAREVPVADGAAPDHPFAATADRLRSTLSALGVSVPDHCADEARLHLPAAGGAPLPSPAVAPPERGGTAPLHARGRASWRVPCLHVAADSAPALLSALHSGSATGAEQISAGPSIAHLAAVDAFAARLVEAARLLPRLVGDPPQARWRPVLAGAAAEHFADLAAALPPSAAPPEAAQPARTAVHRCLGDLLDARARARLTGGAALGRHPLTDALSGTDAAVSGTSGAVHQTAARLRLWHDDTRRDAAGARLVFRLVEPEPDPTGNEPSGRGEQWRVEFWVQSGDDPSLQVALSALWLGQGAQRLPTGVEAAVLADLARAARYYPALRAVLAEPAPSALTLSTGGAHAFIRDIALRLSGAGFAVVLPEWSGRRSLGLHLKAREHSGGGGIGTDDLVDFSLEAVCDGEAVDLAELAELARLKEPLVRLRGRWIEVDPGHLRTALAYLRRRGSGTVRREDALRMAVDPAGTTPLPVTGVDADGALGELLSGATEAHMAPLEAPEGFTGKLRPYQSRGAAWLRFLGELGLGAVLADDMGLGKTVQLLALLADERDPAAARSPGPTLLVCPVSLVGNWQRETAGFAPQLAVHVHHGPARLHGNELARAAGAADLVVTTYGMVLRDADELAAMPWHRLVCDEAQALKNSGTRQAQAVRRLSARTRIALTGTPVENNLGELWSVMEFANPGLLGSQRSFREGIAARVERAAAAAAAEDGTPRTGAAAVDDSTRELRRITGPFILRRLKTDRAIISDLPDKQESRAWCTLTPEQASLYQAAVDDMTRRLAETADEHRKGVVLAAMARLKQICNHPAQFLADGSALAGRSGKLERLQGLLEHALAAGDKALCFTQYTGLGELLAPYLAERLGREVLWLHGGTPRARREELMHRFQTAAEPAVFLLSLKAAGTGLNLTAANHVLHIDRWWNPAVEDQATDRAFRIGQRRDVQVRKLICVGTLEERIDAMIERKRRLAESAVGSGEDWLGDLSTGHLRELVRLAPEAVAA</sequence>
<proteinExistence type="predicted"/>
<accession>A0A4P6Q2N6</accession>
<dbReference type="InterPro" id="IPR001650">
    <property type="entry name" value="Helicase_C-like"/>
</dbReference>
<dbReference type="GO" id="GO:0005524">
    <property type="term" value="F:ATP binding"/>
    <property type="evidence" value="ECO:0007669"/>
    <property type="project" value="InterPro"/>
</dbReference>
<keyword evidence="5" id="KW-1185">Reference proteome</keyword>
<dbReference type="InterPro" id="IPR022138">
    <property type="entry name" value="DUF3670"/>
</dbReference>
<evidence type="ECO:0000259" key="2">
    <source>
        <dbReference type="PROSITE" id="PS51192"/>
    </source>
</evidence>
<feature type="domain" description="Helicase ATP-binding" evidence="2">
    <location>
        <begin position="549"/>
        <end position="714"/>
    </location>
</feature>
<dbReference type="SMART" id="SM00490">
    <property type="entry name" value="HELICc"/>
    <property type="match status" value="1"/>
</dbReference>
<dbReference type="Pfam" id="PF00176">
    <property type="entry name" value="SNF2-rel_dom"/>
    <property type="match status" value="1"/>
</dbReference>
<dbReference type="FunFam" id="3.40.50.300:FF:000533">
    <property type="entry name" value="Helicase, Snf2 family"/>
    <property type="match status" value="1"/>
</dbReference>